<dbReference type="RefSeq" id="WP_119918229.1">
    <property type="nucleotide sequence ID" value="NZ_QYYA01000003.1"/>
</dbReference>
<reference evidence="2 3" key="1">
    <citation type="submission" date="2018-09" db="EMBL/GenBank/DDBJ databases">
        <title>Alcanivorax profundi sp. nov., isolated from 1000 m-depth seawater of the Mariana Trench.</title>
        <authorList>
            <person name="Liu J."/>
        </authorList>
    </citation>
    <scope>NUCLEOTIDE SEQUENCE [LARGE SCALE GENOMIC DNA]</scope>
    <source>
        <strain evidence="2 3">MTEO17</strain>
    </source>
</reference>
<name>A0A418XXI0_9GAMM</name>
<dbReference type="Proteomes" id="UP000283734">
    <property type="component" value="Unassembled WGS sequence"/>
</dbReference>
<organism evidence="2 3">
    <name type="scientific">Alcanivorax profundi</name>
    <dbReference type="NCBI Taxonomy" id="2338368"/>
    <lineage>
        <taxon>Bacteria</taxon>
        <taxon>Pseudomonadati</taxon>
        <taxon>Pseudomonadota</taxon>
        <taxon>Gammaproteobacteria</taxon>
        <taxon>Oceanospirillales</taxon>
        <taxon>Alcanivoracaceae</taxon>
        <taxon>Alcanivorax</taxon>
    </lineage>
</organism>
<keyword evidence="3" id="KW-1185">Reference proteome</keyword>
<protein>
    <submittedName>
        <fullName evidence="2">DUF4350 domain-containing protein</fullName>
    </submittedName>
</protein>
<accession>A0A418XXI0</accession>
<gene>
    <name evidence="2" type="ORF">D4A39_12645</name>
</gene>
<dbReference type="AlphaFoldDB" id="A0A418XXI0"/>
<dbReference type="InterPro" id="IPR025646">
    <property type="entry name" value="DUF4350"/>
</dbReference>
<evidence type="ECO:0000313" key="3">
    <source>
        <dbReference type="Proteomes" id="UP000283734"/>
    </source>
</evidence>
<evidence type="ECO:0000259" key="1">
    <source>
        <dbReference type="Pfam" id="PF14258"/>
    </source>
</evidence>
<feature type="domain" description="DUF4350" evidence="1">
    <location>
        <begin position="41"/>
        <end position="290"/>
    </location>
</feature>
<dbReference type="Pfam" id="PF14258">
    <property type="entry name" value="DUF4350"/>
    <property type="match status" value="1"/>
</dbReference>
<sequence length="436" mass="49957">MGKWLPVVIASVIAAMVGGYYALTEPVTAVHRMPLDSTVLRNPYHAAQAWLEQRQQPSERILSAAALFPLPDNTRVLVFDKRRGLMTDSQVSQLLEWVETGGELIVAARPLPENRDEASASEQQWQDNDPLLYPLGITVWRLEDEDEFQELEEDPLIAVLATMPLFAGDPLRYCMDSDNDDLRESCVSLFCDAPEQPEPLLLHGEGSERDRYIQLYSDHVLWHDSWDEEDDIAPHRQWPTEVTGWADNEHGSQLIQLSLGDGQITVLSDLSLWDNDHLLYFDHAWLLGWLTGDSPVWFVRSVEMPPLVQWLWRRAPELISALAILLGLWLWYRIPRQGPLHPANDGDHHDYLQHLHASGYFQWRTRQHAALLRDLRKQAGSVLNRLHPDPDTAFALAGRRLDTRAEQIRLALYGEPESREHLLQTVQLLQTIRSLS</sequence>
<comment type="caution">
    <text evidence="2">The sequence shown here is derived from an EMBL/GenBank/DDBJ whole genome shotgun (WGS) entry which is preliminary data.</text>
</comment>
<proteinExistence type="predicted"/>
<dbReference type="OrthoDB" id="6638317at2"/>
<evidence type="ECO:0000313" key="2">
    <source>
        <dbReference type="EMBL" id="RJG17546.1"/>
    </source>
</evidence>
<dbReference type="EMBL" id="QYYA01000003">
    <property type="protein sequence ID" value="RJG17546.1"/>
    <property type="molecule type" value="Genomic_DNA"/>
</dbReference>